<sequence length="1010" mass="113104">MASDSESAKIFAVIQFLELPYRDIARYVCIPSSWITNRLPNCRAAVAYPREDANVTRNRVENNEPPAASWAAFMALIKYESDDYDDADVWIIMEEKKIFSADIITVDDDDDDDDNDLCEALVYKSESDDNEDCNDETDILILKQDKLCEQENIGVPDNVNDTEHQEGPDMLLLKQDDPSEQEDTDMPINLDDTQNQDNADIFIKSENIDIQENNDEGQHVMGTLIIKEDPYEEESSESGNIDMGVKWGHNSEGVENNGADGISEEGNSILLKSERIDIEEVNFGNVGDNAADTLTLMDEEMPKSQYDDNDDDDDDLGLSDLIILEEKKSDHTFAVDSDDNMGNSIESTVMEQHIEYSTTSLNIQTIEQSLVETNTAPTPCTTNTLQPSEIALRPTISVVPEHFLRYGCHEQKQIPENSTHIGDKTMQGLQLLTKTIYATETTTTQLIRKAQVHDNSTTFNVNGNYPHGEAHALSILRPNEVNHAVHAYNQNVSDNVPYPLEYTSAQHSSHQFSQALAKSKPKKAPAKKIKPKPPTKKVRKYNQTHYHEQRGYTYISPQDTVGGIQSQNIPMNMISLDQNQLYRPNEQHLPVPVEKLTLDNSTGNIIIRTTTGRNPLILNASQNSKHTVPKSAQQQHFPTTRNQFSNNFAPNYAGSSRHTYPAQPGYVNQIPSHQATQQNNPSVMGDYYNQPYSNSGNTNANQFVSDIGDYPHPQSKLLYHTKLSEVQTYNQLPRTENSYQAVPPALPSTSANVSSHFPDQLPIHHETQLPTLQTQQNFQRGQIVMNQPTCDSHNTSQNNSIATQGYPHYSCSQFTSTATFPAADTRNASSVNEEFSGLKNNNTQNNVSAIQNQPEEIQRQQNSIRVINIEPNENESVVANESVPESGLSTADHQESPKQTCPSTPACSAGDNIEKPANNSQNSSNVTSELESVTVAIKTFEVMLSQVEKIICKQTEAYKARHNKMFECDNEFKNIIETVISHCDLRINEVLNSKSNNGLNNRNKRKRKVT</sequence>
<evidence type="ECO:0000313" key="2">
    <source>
        <dbReference type="Proteomes" id="UP000301870"/>
    </source>
</evidence>
<reference evidence="3" key="1">
    <citation type="submission" date="2025-08" db="UniProtKB">
        <authorList>
            <consortium name="RefSeq"/>
        </authorList>
    </citation>
    <scope>IDENTIFICATION</scope>
    <source>
        <strain evidence="3">Ishihara</strain>
        <tissue evidence="3">Whole body</tissue>
    </source>
</reference>
<dbReference type="KEGG" id="sliu:111353268"/>
<feature type="compositionally biased region" description="Polar residues" evidence="1">
    <location>
        <begin position="917"/>
        <end position="928"/>
    </location>
</feature>
<dbReference type="OrthoDB" id="10071220at2759"/>
<proteinExistence type="predicted"/>
<dbReference type="Proteomes" id="UP000301870">
    <property type="component" value="Chromosome 16"/>
</dbReference>
<evidence type="ECO:0000313" key="3">
    <source>
        <dbReference type="RefSeq" id="XP_022821994.1"/>
    </source>
</evidence>
<protein>
    <submittedName>
        <fullName evidence="3">Uncharacterized protein LOC111353268 isoform X1</fullName>
    </submittedName>
</protein>
<accession>A0A9J7E6A8</accession>
<dbReference type="RefSeq" id="XP_022821994.1">
    <property type="nucleotide sequence ID" value="XM_022966226.1"/>
</dbReference>
<feature type="compositionally biased region" description="Polar residues" evidence="1">
    <location>
        <begin position="634"/>
        <end position="658"/>
    </location>
</feature>
<organism evidence="2 3">
    <name type="scientific">Spodoptera litura</name>
    <name type="common">Asian cotton leafworm</name>
    <dbReference type="NCBI Taxonomy" id="69820"/>
    <lineage>
        <taxon>Eukaryota</taxon>
        <taxon>Metazoa</taxon>
        <taxon>Ecdysozoa</taxon>
        <taxon>Arthropoda</taxon>
        <taxon>Hexapoda</taxon>
        <taxon>Insecta</taxon>
        <taxon>Pterygota</taxon>
        <taxon>Neoptera</taxon>
        <taxon>Endopterygota</taxon>
        <taxon>Lepidoptera</taxon>
        <taxon>Glossata</taxon>
        <taxon>Ditrysia</taxon>
        <taxon>Noctuoidea</taxon>
        <taxon>Noctuidae</taxon>
        <taxon>Amphipyrinae</taxon>
        <taxon>Spodoptera</taxon>
    </lineage>
</organism>
<feature type="compositionally biased region" description="Polar residues" evidence="1">
    <location>
        <begin position="669"/>
        <end position="682"/>
    </location>
</feature>
<dbReference type="AlphaFoldDB" id="A0A9J7E6A8"/>
<feature type="region of interest" description="Disordered" evidence="1">
    <location>
        <begin position="517"/>
        <end position="540"/>
    </location>
</feature>
<feature type="compositionally biased region" description="Basic residues" evidence="1">
    <location>
        <begin position="519"/>
        <end position="540"/>
    </location>
</feature>
<feature type="region of interest" description="Disordered" evidence="1">
    <location>
        <begin position="871"/>
        <end position="928"/>
    </location>
</feature>
<feature type="region of interest" description="Disordered" evidence="1">
    <location>
        <begin position="634"/>
        <end position="683"/>
    </location>
</feature>
<keyword evidence="2" id="KW-1185">Reference proteome</keyword>
<dbReference type="GeneID" id="111353268"/>
<name>A0A9J7E6A8_SPOLT</name>
<gene>
    <name evidence="3" type="primary">LOC111353268</name>
</gene>
<evidence type="ECO:0000256" key="1">
    <source>
        <dbReference type="SAM" id="MobiDB-lite"/>
    </source>
</evidence>
<feature type="compositionally biased region" description="Polar residues" evidence="1">
    <location>
        <begin position="887"/>
        <end position="906"/>
    </location>
</feature>